<dbReference type="InterPro" id="IPR001753">
    <property type="entry name" value="Enoyl-CoA_hydra/iso"/>
</dbReference>
<dbReference type="PANTHER" id="PTHR43802">
    <property type="entry name" value="ENOYL-COA HYDRATASE"/>
    <property type="match status" value="1"/>
</dbReference>
<dbReference type="SUPFAM" id="SSF52096">
    <property type="entry name" value="ClpP/crotonase"/>
    <property type="match status" value="1"/>
</dbReference>
<dbReference type="OrthoDB" id="9777711at2"/>
<accession>A0A5E4UX28</accession>
<dbReference type="RefSeq" id="WP_150697082.1">
    <property type="nucleotide sequence ID" value="NZ_CABPRZ010000007.1"/>
</dbReference>
<evidence type="ECO:0000313" key="2">
    <source>
        <dbReference type="EMBL" id="VVE03659.1"/>
    </source>
</evidence>
<keyword evidence="3" id="KW-1185">Reference proteome</keyword>
<sequence>MQTTHDILVETNGQVRVITLNRPHRLNAWTDSMRAEVCAAFSEAECDDSIGAIVITGSGERAFCSGQDFNEVHDHDAQTAAIWMATWEKFFDVFRSASKPVVAALNGLAVGSAFQVALLCDLRIAHPGVRLGQPEINQGVVSITGPWIMREMLGLSRTVELVLTGRLMDCEESARLGLVHEVVSAAEVLPRALAIAEELAAKPRTAMQRNKAWLRQLTEPGFREAAAEAIRAHADVFASGEPSKHMKQFLKSDVKHA</sequence>
<evidence type="ECO:0000256" key="1">
    <source>
        <dbReference type="ARBA" id="ARBA00005254"/>
    </source>
</evidence>
<dbReference type="GO" id="GO:0003824">
    <property type="term" value="F:catalytic activity"/>
    <property type="evidence" value="ECO:0007669"/>
    <property type="project" value="UniProtKB-ARBA"/>
</dbReference>
<evidence type="ECO:0000313" key="3">
    <source>
        <dbReference type="Proteomes" id="UP000414233"/>
    </source>
</evidence>
<dbReference type="Gene3D" id="3.90.226.10">
    <property type="entry name" value="2-enoyl-CoA Hydratase, Chain A, domain 1"/>
    <property type="match status" value="1"/>
</dbReference>
<dbReference type="PANTHER" id="PTHR43802:SF1">
    <property type="entry name" value="IP11341P-RELATED"/>
    <property type="match status" value="1"/>
</dbReference>
<dbReference type="Pfam" id="PF00378">
    <property type="entry name" value="ECH_1"/>
    <property type="match status" value="1"/>
</dbReference>
<gene>
    <name evidence="2" type="ORF">PTE30175_02196</name>
</gene>
<comment type="similarity">
    <text evidence="1">Belongs to the enoyl-CoA hydratase/isomerase family.</text>
</comment>
<protein>
    <submittedName>
        <fullName evidence="2">Enoyl-CoA hydratase</fullName>
    </submittedName>
</protein>
<reference evidence="2 3" key="1">
    <citation type="submission" date="2019-08" db="EMBL/GenBank/DDBJ databases">
        <authorList>
            <person name="Peeters C."/>
        </authorList>
    </citation>
    <scope>NUCLEOTIDE SEQUENCE [LARGE SCALE GENOMIC DNA]</scope>
    <source>
        <strain evidence="2 3">LMG 30175</strain>
    </source>
</reference>
<dbReference type="CDD" id="cd06558">
    <property type="entry name" value="crotonase-like"/>
    <property type="match status" value="1"/>
</dbReference>
<name>A0A5E4UX28_9BURK</name>
<dbReference type="AlphaFoldDB" id="A0A5E4UX28"/>
<dbReference type="InterPro" id="IPR029045">
    <property type="entry name" value="ClpP/crotonase-like_dom_sf"/>
</dbReference>
<proteinExistence type="inferred from homology"/>
<organism evidence="2 3">
    <name type="scientific">Pandoraea terrae</name>
    <dbReference type="NCBI Taxonomy" id="1537710"/>
    <lineage>
        <taxon>Bacteria</taxon>
        <taxon>Pseudomonadati</taxon>
        <taxon>Pseudomonadota</taxon>
        <taxon>Betaproteobacteria</taxon>
        <taxon>Burkholderiales</taxon>
        <taxon>Burkholderiaceae</taxon>
        <taxon>Pandoraea</taxon>
    </lineage>
</organism>
<dbReference type="Proteomes" id="UP000414233">
    <property type="component" value="Unassembled WGS sequence"/>
</dbReference>
<dbReference type="EMBL" id="CABPRZ010000007">
    <property type="protein sequence ID" value="VVE03659.1"/>
    <property type="molecule type" value="Genomic_DNA"/>
</dbReference>